<keyword evidence="2" id="KW-1185">Reference proteome</keyword>
<evidence type="ECO:0000313" key="2">
    <source>
        <dbReference type="Proteomes" id="UP001054945"/>
    </source>
</evidence>
<sequence length="197" mass="21787">MIVHRTKADATGTKGGRSKLRICNQPFEMILIYCRFNGIDWVDAASLFVVAAPFFSKFFNAAAAFVENVAAQSLAAFSVLELAAVGAAAFPIAVDAFEAVSGIPYCGNVYEIVKRSRRHDSQRFFGLHKFRIDILVMPFILGSLFSLSWCDIMSHFQSQCILGRVACPLLFVKPMDSHPNNSAWTSNSKLKMTYPCS</sequence>
<protein>
    <submittedName>
        <fullName evidence="1">Uncharacterized protein</fullName>
    </submittedName>
</protein>
<name>A0AAV4YFD6_CAEEX</name>
<comment type="caution">
    <text evidence="1">The sequence shown here is derived from an EMBL/GenBank/DDBJ whole genome shotgun (WGS) entry which is preliminary data.</text>
</comment>
<reference evidence="1 2" key="1">
    <citation type="submission" date="2021-06" db="EMBL/GenBank/DDBJ databases">
        <title>Caerostris extrusa draft genome.</title>
        <authorList>
            <person name="Kono N."/>
            <person name="Arakawa K."/>
        </authorList>
    </citation>
    <scope>NUCLEOTIDE SEQUENCE [LARGE SCALE GENOMIC DNA]</scope>
</reference>
<dbReference type="Proteomes" id="UP001054945">
    <property type="component" value="Unassembled WGS sequence"/>
</dbReference>
<proteinExistence type="predicted"/>
<evidence type="ECO:0000313" key="1">
    <source>
        <dbReference type="EMBL" id="GIZ04746.1"/>
    </source>
</evidence>
<dbReference type="AlphaFoldDB" id="A0AAV4YFD6"/>
<accession>A0AAV4YFD6</accession>
<gene>
    <name evidence="1" type="ORF">CEXT_769861</name>
</gene>
<dbReference type="EMBL" id="BPLR01019131">
    <property type="protein sequence ID" value="GIZ04746.1"/>
    <property type="molecule type" value="Genomic_DNA"/>
</dbReference>
<organism evidence="1 2">
    <name type="scientific">Caerostris extrusa</name>
    <name type="common">Bark spider</name>
    <name type="synonym">Caerostris bankana</name>
    <dbReference type="NCBI Taxonomy" id="172846"/>
    <lineage>
        <taxon>Eukaryota</taxon>
        <taxon>Metazoa</taxon>
        <taxon>Ecdysozoa</taxon>
        <taxon>Arthropoda</taxon>
        <taxon>Chelicerata</taxon>
        <taxon>Arachnida</taxon>
        <taxon>Araneae</taxon>
        <taxon>Araneomorphae</taxon>
        <taxon>Entelegynae</taxon>
        <taxon>Araneoidea</taxon>
        <taxon>Araneidae</taxon>
        <taxon>Caerostris</taxon>
    </lineage>
</organism>